<evidence type="ECO:0000313" key="2">
    <source>
        <dbReference type="Proteomes" id="UP000006578"/>
    </source>
</evidence>
<dbReference type="KEGG" id="sal:Sala_2502"/>
<evidence type="ECO:0000313" key="1">
    <source>
        <dbReference type="EMBL" id="ABF54209.1"/>
    </source>
</evidence>
<dbReference type="Proteomes" id="UP000006578">
    <property type="component" value="Chromosome"/>
</dbReference>
<dbReference type="EMBL" id="CP000356">
    <property type="protein sequence ID" value="ABF54209.1"/>
    <property type="molecule type" value="Genomic_DNA"/>
</dbReference>
<accession>Q1GQ63</accession>
<gene>
    <name evidence="1" type="ordered locus">Sala_2502</name>
</gene>
<dbReference type="AlphaFoldDB" id="Q1GQ63"/>
<proteinExistence type="predicted"/>
<protein>
    <submittedName>
        <fullName evidence="1">Uncharacterized protein</fullName>
    </submittedName>
</protein>
<keyword evidence="2" id="KW-1185">Reference proteome</keyword>
<name>Q1GQ63_SPHAL</name>
<organism evidence="1 2">
    <name type="scientific">Sphingopyxis alaskensis (strain DSM 13593 / LMG 18877 / RB2256)</name>
    <name type="common">Sphingomonas alaskensis</name>
    <dbReference type="NCBI Taxonomy" id="317655"/>
    <lineage>
        <taxon>Bacteria</taxon>
        <taxon>Pseudomonadati</taxon>
        <taxon>Pseudomonadota</taxon>
        <taxon>Alphaproteobacteria</taxon>
        <taxon>Sphingomonadales</taxon>
        <taxon>Sphingomonadaceae</taxon>
        <taxon>Sphingopyxis</taxon>
    </lineage>
</organism>
<dbReference type="STRING" id="317655.Sala_2502"/>
<dbReference type="HOGENOM" id="CLU_193054_0_0_5"/>
<sequence length="84" mass="8789">MSICLTIAAFMTKRPTIAERVAGLVRRMDGTPLCDECIADRLDLSSIAQASVVTSSASGTGGFERLRGPCGLCGEPGPVIRYNG</sequence>
<reference evidence="1 2" key="1">
    <citation type="journal article" date="2009" name="Proc. Natl. Acad. Sci. U.S.A.">
        <title>The genomic basis of trophic strategy in marine bacteria.</title>
        <authorList>
            <person name="Lauro F.M."/>
            <person name="McDougald D."/>
            <person name="Thomas T."/>
            <person name="Williams T.J."/>
            <person name="Egan S."/>
            <person name="Rice S."/>
            <person name="DeMaere M.Z."/>
            <person name="Ting L."/>
            <person name="Ertan H."/>
            <person name="Johnson J."/>
            <person name="Ferriera S."/>
            <person name="Lapidus A."/>
            <person name="Anderson I."/>
            <person name="Kyrpides N."/>
            <person name="Munk A.C."/>
            <person name="Detter C."/>
            <person name="Han C.S."/>
            <person name="Brown M.V."/>
            <person name="Robb F.T."/>
            <person name="Kjelleberg S."/>
            <person name="Cavicchioli R."/>
        </authorList>
    </citation>
    <scope>NUCLEOTIDE SEQUENCE [LARGE SCALE GENOMIC DNA]</scope>
    <source>
        <strain evidence="2">DSM 13593 / LMG 18877 / RB2256</strain>
    </source>
</reference>